<dbReference type="InterPro" id="IPR019734">
    <property type="entry name" value="TPR_rpt"/>
</dbReference>
<dbReference type="EMBL" id="POTY01000392">
    <property type="protein sequence ID" value="PZG05259.1"/>
    <property type="molecule type" value="Genomic_DNA"/>
</dbReference>
<organism evidence="1 2">
    <name type="scientific">Micromonospora craterilacus</name>
    <dbReference type="NCBI Taxonomy" id="1655439"/>
    <lineage>
        <taxon>Bacteria</taxon>
        <taxon>Bacillati</taxon>
        <taxon>Actinomycetota</taxon>
        <taxon>Actinomycetes</taxon>
        <taxon>Micromonosporales</taxon>
        <taxon>Micromonosporaceae</taxon>
        <taxon>Micromonospora</taxon>
    </lineage>
</organism>
<dbReference type="Pfam" id="PF07721">
    <property type="entry name" value="TPR_4"/>
    <property type="match status" value="3"/>
</dbReference>
<keyword evidence="2" id="KW-1185">Reference proteome</keyword>
<dbReference type="SUPFAM" id="SSF52540">
    <property type="entry name" value="P-loop containing nucleoside triphosphate hydrolases"/>
    <property type="match status" value="1"/>
</dbReference>
<dbReference type="SMART" id="SM00028">
    <property type="entry name" value="TPR"/>
    <property type="match status" value="4"/>
</dbReference>
<dbReference type="AlphaFoldDB" id="A0A2W2DMB6"/>
<name>A0A2W2DMB6_9ACTN</name>
<dbReference type="InterPro" id="IPR011990">
    <property type="entry name" value="TPR-like_helical_dom_sf"/>
</dbReference>
<dbReference type="GO" id="GO:0042802">
    <property type="term" value="F:identical protein binding"/>
    <property type="evidence" value="ECO:0007669"/>
    <property type="project" value="InterPro"/>
</dbReference>
<accession>A0A2W2DMB6</accession>
<dbReference type="Pfam" id="PF13181">
    <property type="entry name" value="TPR_8"/>
    <property type="match status" value="1"/>
</dbReference>
<comment type="caution">
    <text evidence="1">The sequence shown here is derived from an EMBL/GenBank/DDBJ whole genome shotgun (WGS) entry which is preliminary data.</text>
</comment>
<gene>
    <name evidence="1" type="ORF">C1I95_32825</name>
</gene>
<dbReference type="InterPro" id="IPR027417">
    <property type="entry name" value="P-loop_NTPase"/>
</dbReference>
<dbReference type="Proteomes" id="UP000248924">
    <property type="component" value="Unassembled WGS sequence"/>
</dbReference>
<proteinExistence type="predicted"/>
<reference evidence="1 2" key="1">
    <citation type="submission" date="2018-01" db="EMBL/GenBank/DDBJ databases">
        <title>Draft genome sequence of Jishengella sp. NA12.</title>
        <authorList>
            <person name="Sahin N."/>
            <person name="Ay H."/>
            <person name="Saygin H."/>
        </authorList>
    </citation>
    <scope>NUCLEOTIDE SEQUENCE [LARGE SCALE GENOMIC DNA]</scope>
    <source>
        <strain evidence="1 2">NA12</strain>
    </source>
</reference>
<sequence length="568" mass="62325">MGEALQVGEVQAAVLRQLGVPVGELSPAAMAEQYLRALVHRRCVLVVDNVLGVAELSALVQPWPASLVLVTARQLTDDLRAWASAAPVILHGLDERGAWEMLERRCPGMLSAEPTASRELLELCDRIPFAIVQVAVRLSRRRGVPGAVAAVRDELASSDDPGELILRCLGQTMRELPDATVDDLIVLATQPVRNFSHEAAVATVGHGVDRLIDAGLVVAEARGRLRLPGLIRDHALRMRPDHAVDADTPFERLLTFYRDRAVAADLAGGQRLRRYEIPSGLGWNPSWSAPLDWLETELAAIVAIIPRAFHAGRFVEVTQLCGALEPLLTSRGHHWRISGANEWGVRAAHALGDRVLEARIHAAQARLFTQLHLLDRAETALTEAERLLDTTDDAHMHSSVGEFRGRLAEAQGDYGAAEQAFRRCLAIDERQQLRRAAGIHHRMLANVLLHLGRPQEALPLLATAFTLTDDVRNAARAHTVAARAHLALGDLPQARAAIGLARQMVAEATATQYGVELADIEAELAWRGGDPETARARWGWIAQLYWNTGDPRFDRYLRKLNVLPPPPR</sequence>
<dbReference type="InterPro" id="IPR011717">
    <property type="entry name" value="TPR-4"/>
</dbReference>
<dbReference type="Gene3D" id="1.25.40.10">
    <property type="entry name" value="Tetratricopeptide repeat domain"/>
    <property type="match status" value="1"/>
</dbReference>
<evidence type="ECO:0000313" key="2">
    <source>
        <dbReference type="Proteomes" id="UP000248924"/>
    </source>
</evidence>
<dbReference type="SUPFAM" id="SSF48452">
    <property type="entry name" value="TPR-like"/>
    <property type="match status" value="1"/>
</dbReference>
<evidence type="ECO:0000313" key="1">
    <source>
        <dbReference type="EMBL" id="PZG05259.1"/>
    </source>
</evidence>
<evidence type="ECO:0008006" key="3">
    <source>
        <dbReference type="Google" id="ProtNLM"/>
    </source>
</evidence>
<protein>
    <recommendedName>
        <fullName evidence="3">NB-ARC domain-containing protein</fullName>
    </recommendedName>
</protein>
<dbReference type="OrthoDB" id="8550139at2"/>